<dbReference type="EMBL" id="NEVH01010598">
    <property type="protein sequence ID" value="PNF32225.1"/>
    <property type="molecule type" value="Genomic_DNA"/>
</dbReference>
<organism evidence="1 2">
    <name type="scientific">Cryptotermes secundus</name>
    <dbReference type="NCBI Taxonomy" id="105785"/>
    <lineage>
        <taxon>Eukaryota</taxon>
        <taxon>Metazoa</taxon>
        <taxon>Ecdysozoa</taxon>
        <taxon>Arthropoda</taxon>
        <taxon>Hexapoda</taxon>
        <taxon>Insecta</taxon>
        <taxon>Pterygota</taxon>
        <taxon>Neoptera</taxon>
        <taxon>Polyneoptera</taxon>
        <taxon>Dictyoptera</taxon>
        <taxon>Blattodea</taxon>
        <taxon>Blattoidea</taxon>
        <taxon>Termitoidae</taxon>
        <taxon>Kalotermitidae</taxon>
        <taxon>Cryptotermitinae</taxon>
        <taxon>Cryptotermes</taxon>
    </lineage>
</organism>
<sequence>MEDVHVSPCPQFMNDDSAQLFFSIITVDSNSIRGITAISSQDLYPTPTSTRLLISMS</sequence>
<keyword evidence="2" id="KW-1185">Reference proteome</keyword>
<evidence type="ECO:0000313" key="1">
    <source>
        <dbReference type="EMBL" id="PNF32225.1"/>
    </source>
</evidence>
<dbReference type="Proteomes" id="UP000235965">
    <property type="component" value="Unassembled WGS sequence"/>
</dbReference>
<proteinExistence type="predicted"/>
<protein>
    <submittedName>
        <fullName evidence="1">Uncharacterized protein</fullName>
    </submittedName>
</protein>
<gene>
    <name evidence="1" type="ORF">B7P43_G17962</name>
</gene>
<evidence type="ECO:0000313" key="2">
    <source>
        <dbReference type="Proteomes" id="UP000235965"/>
    </source>
</evidence>
<comment type="caution">
    <text evidence="1">The sequence shown here is derived from an EMBL/GenBank/DDBJ whole genome shotgun (WGS) entry which is preliminary data.</text>
</comment>
<name>A0A2J7QUG1_9NEOP</name>
<dbReference type="InParanoid" id="A0A2J7QUG1"/>
<accession>A0A2J7QUG1</accession>
<reference evidence="1 2" key="1">
    <citation type="submission" date="2017-12" db="EMBL/GenBank/DDBJ databases">
        <title>Hemimetabolous genomes reveal molecular basis of termite eusociality.</title>
        <authorList>
            <person name="Harrison M.C."/>
            <person name="Jongepier E."/>
            <person name="Robertson H.M."/>
            <person name="Arning N."/>
            <person name="Bitard-Feildel T."/>
            <person name="Chao H."/>
            <person name="Childers C.P."/>
            <person name="Dinh H."/>
            <person name="Doddapaneni H."/>
            <person name="Dugan S."/>
            <person name="Gowin J."/>
            <person name="Greiner C."/>
            <person name="Han Y."/>
            <person name="Hu H."/>
            <person name="Hughes D.S.T."/>
            <person name="Huylmans A.-K."/>
            <person name="Kemena C."/>
            <person name="Kremer L.P.M."/>
            <person name="Lee S.L."/>
            <person name="Lopez-Ezquerra A."/>
            <person name="Mallet L."/>
            <person name="Monroy-Kuhn J.M."/>
            <person name="Moser A."/>
            <person name="Murali S.C."/>
            <person name="Muzny D.M."/>
            <person name="Otani S."/>
            <person name="Piulachs M.-D."/>
            <person name="Poelchau M."/>
            <person name="Qu J."/>
            <person name="Schaub F."/>
            <person name="Wada-Katsumata A."/>
            <person name="Worley K.C."/>
            <person name="Xie Q."/>
            <person name="Ylla G."/>
            <person name="Poulsen M."/>
            <person name="Gibbs R.A."/>
            <person name="Schal C."/>
            <person name="Richards S."/>
            <person name="Belles X."/>
            <person name="Korb J."/>
            <person name="Bornberg-Bauer E."/>
        </authorList>
    </citation>
    <scope>NUCLEOTIDE SEQUENCE [LARGE SCALE GENOMIC DNA]</scope>
    <source>
        <tissue evidence="1">Whole body</tissue>
    </source>
</reference>
<dbReference type="AlphaFoldDB" id="A0A2J7QUG1"/>